<keyword evidence="5" id="KW-0998">Cell outer membrane</keyword>
<dbReference type="PROSITE" id="PS51257">
    <property type="entry name" value="PROKAR_LIPOPROTEIN"/>
    <property type="match status" value="1"/>
</dbReference>
<proteinExistence type="inferred from homology"/>
<reference evidence="9" key="1">
    <citation type="journal article" date="2014" name="Int. J. Syst. Evol. Microbiol.">
        <title>Complete genome sequence of Corynebacterium casei LMG S-19264T (=DSM 44701T), isolated from a smear-ripened cheese.</title>
        <authorList>
            <consortium name="US DOE Joint Genome Institute (JGI-PGF)"/>
            <person name="Walter F."/>
            <person name="Albersmeier A."/>
            <person name="Kalinowski J."/>
            <person name="Ruckert C."/>
        </authorList>
    </citation>
    <scope>NUCLEOTIDE SEQUENCE</scope>
    <source>
        <strain evidence="9">CGMCC 1.12195</strain>
    </source>
</reference>
<evidence type="ECO:0000256" key="1">
    <source>
        <dbReference type="ARBA" id="ARBA00004442"/>
    </source>
</evidence>
<evidence type="ECO:0000256" key="5">
    <source>
        <dbReference type="ARBA" id="ARBA00023237"/>
    </source>
</evidence>
<organism evidence="9 10">
    <name type="scientific">Parapedobacter pyrenivorans</name>
    <dbReference type="NCBI Taxonomy" id="1305674"/>
    <lineage>
        <taxon>Bacteria</taxon>
        <taxon>Pseudomonadati</taxon>
        <taxon>Bacteroidota</taxon>
        <taxon>Sphingobacteriia</taxon>
        <taxon>Sphingobacteriales</taxon>
        <taxon>Sphingobacteriaceae</taxon>
        <taxon>Parapedobacter</taxon>
    </lineage>
</organism>
<keyword evidence="4" id="KW-0472">Membrane</keyword>
<feature type="domain" description="SusD-like N-terminal" evidence="8">
    <location>
        <begin position="93"/>
        <end position="229"/>
    </location>
</feature>
<evidence type="ECO:0000259" key="7">
    <source>
        <dbReference type="Pfam" id="PF07980"/>
    </source>
</evidence>
<name>A0A917HN84_9SPHI</name>
<evidence type="ECO:0000313" key="10">
    <source>
        <dbReference type="Proteomes" id="UP000660862"/>
    </source>
</evidence>
<feature type="signal peptide" evidence="6">
    <location>
        <begin position="1"/>
        <end position="18"/>
    </location>
</feature>
<feature type="domain" description="RagB/SusD" evidence="7">
    <location>
        <begin position="381"/>
        <end position="524"/>
    </location>
</feature>
<dbReference type="InterPro" id="IPR012944">
    <property type="entry name" value="SusD_RagB_dom"/>
</dbReference>
<dbReference type="InterPro" id="IPR011990">
    <property type="entry name" value="TPR-like_helical_dom_sf"/>
</dbReference>
<dbReference type="SUPFAM" id="SSF48452">
    <property type="entry name" value="TPR-like"/>
    <property type="match status" value="1"/>
</dbReference>
<dbReference type="EMBL" id="BMER01000001">
    <property type="protein sequence ID" value="GGG83855.1"/>
    <property type="molecule type" value="Genomic_DNA"/>
</dbReference>
<dbReference type="Pfam" id="PF07980">
    <property type="entry name" value="SusD_RagB"/>
    <property type="match status" value="1"/>
</dbReference>
<dbReference type="RefSeq" id="WP_188505384.1">
    <property type="nucleotide sequence ID" value="NZ_BMER01000001.1"/>
</dbReference>
<evidence type="ECO:0000256" key="4">
    <source>
        <dbReference type="ARBA" id="ARBA00023136"/>
    </source>
</evidence>
<protein>
    <submittedName>
        <fullName evidence="9">Membrane protein</fullName>
    </submittedName>
</protein>
<comment type="subcellular location">
    <subcellularLocation>
        <location evidence="1">Cell outer membrane</location>
    </subcellularLocation>
</comment>
<dbReference type="GO" id="GO:0009279">
    <property type="term" value="C:cell outer membrane"/>
    <property type="evidence" value="ECO:0007669"/>
    <property type="project" value="UniProtKB-SubCell"/>
</dbReference>
<feature type="chain" id="PRO_5037826911" evidence="6">
    <location>
        <begin position="19"/>
        <end position="526"/>
    </location>
</feature>
<dbReference type="CDD" id="cd08977">
    <property type="entry name" value="SusD"/>
    <property type="match status" value="1"/>
</dbReference>
<dbReference type="Pfam" id="PF14322">
    <property type="entry name" value="SusD-like_3"/>
    <property type="match status" value="1"/>
</dbReference>
<evidence type="ECO:0000256" key="2">
    <source>
        <dbReference type="ARBA" id="ARBA00006275"/>
    </source>
</evidence>
<keyword evidence="3 6" id="KW-0732">Signal</keyword>
<comment type="similarity">
    <text evidence="2">Belongs to the SusD family.</text>
</comment>
<dbReference type="AlphaFoldDB" id="A0A917HN84"/>
<accession>A0A917HN84</accession>
<sequence>MKKIFTILVALGTFAASCSDFLTEVPKDEIAPNQFFKNPDHAYNAVNALYRSGVPSLFSGGVYSGSRIMLGPYTSGLVDNEYKGQEVHVQHTQQLTMNAVNMSTYLGGIWRDLYLGISRANNAIKYIPETPGLSETEGNRLLAEARLFRALNYYYLVRFFGGVPLITEPYESLDNLYVERASVAEIYDLIVSDLNYAAQSGNLPSTTMASNGNRITQGIAKSLLAEAYLSMTGYPLQADHYADAAKEARELIASGVYSLTQHGTNAQGGVDPANSAYNKARLADHLSNEHIYYFEHTVGIANSGYAQWAFPTNISPDLEYAIANNAYAPTPGLLEAYSSTDDLRGQEKQYFHSSFTKADGTVVNFQQAPHLWYDEQAAFETATSDKDLPIYTYANVLLIAAEAIAQSEGVTAEAVDYLAQVRGRAYWKQTTEQIKASLTGLSVQQFVAEVWKERLRELAFEFHLWFDIQRTRQFPVAEDGEINFVNVVGHRNNFGAVYAEKHLLYPIPDDEMQRNPALEQNLGYIE</sequence>
<keyword evidence="10" id="KW-1185">Reference proteome</keyword>
<dbReference type="Proteomes" id="UP000660862">
    <property type="component" value="Unassembled WGS sequence"/>
</dbReference>
<evidence type="ECO:0000313" key="9">
    <source>
        <dbReference type="EMBL" id="GGG83855.1"/>
    </source>
</evidence>
<gene>
    <name evidence="9" type="ORF">GCM10007415_16210</name>
</gene>
<dbReference type="Gene3D" id="1.25.40.390">
    <property type="match status" value="1"/>
</dbReference>
<reference evidence="9" key="2">
    <citation type="submission" date="2020-09" db="EMBL/GenBank/DDBJ databases">
        <authorList>
            <person name="Sun Q."/>
            <person name="Zhou Y."/>
        </authorList>
    </citation>
    <scope>NUCLEOTIDE SEQUENCE</scope>
    <source>
        <strain evidence="9">CGMCC 1.12195</strain>
    </source>
</reference>
<evidence type="ECO:0000256" key="6">
    <source>
        <dbReference type="SAM" id="SignalP"/>
    </source>
</evidence>
<comment type="caution">
    <text evidence="9">The sequence shown here is derived from an EMBL/GenBank/DDBJ whole genome shotgun (WGS) entry which is preliminary data.</text>
</comment>
<evidence type="ECO:0000256" key="3">
    <source>
        <dbReference type="ARBA" id="ARBA00022729"/>
    </source>
</evidence>
<dbReference type="InterPro" id="IPR033985">
    <property type="entry name" value="SusD-like_N"/>
</dbReference>
<evidence type="ECO:0000259" key="8">
    <source>
        <dbReference type="Pfam" id="PF14322"/>
    </source>
</evidence>